<proteinExistence type="predicted"/>
<evidence type="ECO:0000313" key="1">
    <source>
        <dbReference type="EMBL" id="SOZ37376.1"/>
    </source>
</evidence>
<dbReference type="Proteomes" id="UP000256710">
    <property type="component" value="Unassembled WGS sequence"/>
</dbReference>
<keyword evidence="4" id="KW-1185">Reference proteome</keyword>
<evidence type="ECO:0000313" key="3">
    <source>
        <dbReference type="Proteomes" id="UP000255168"/>
    </source>
</evidence>
<gene>
    <name evidence="1" type="ORF">CBM2605_A60620</name>
    <name evidence="2" type="ORF">CBM2607_10888</name>
</gene>
<dbReference type="AlphaFoldDB" id="A0A375H231"/>
<name>A0A375H231_9BURK</name>
<evidence type="ECO:0000313" key="4">
    <source>
        <dbReference type="Proteomes" id="UP000256710"/>
    </source>
</evidence>
<organism evidence="2 3">
    <name type="scientific">Cupriavidus neocaledonicus</name>
    <dbReference type="NCBI Taxonomy" id="1040979"/>
    <lineage>
        <taxon>Bacteria</taxon>
        <taxon>Pseudomonadati</taxon>
        <taxon>Pseudomonadota</taxon>
        <taxon>Betaproteobacteria</taxon>
        <taxon>Burkholderiales</taxon>
        <taxon>Burkholderiaceae</taxon>
        <taxon>Cupriavidus</taxon>
    </lineage>
</organism>
<sequence>MQRLHIWLRPAAAAWEAWFPGSSDRMADVMIGYANGFPRVV</sequence>
<evidence type="ECO:0000313" key="2">
    <source>
        <dbReference type="EMBL" id="SPD45951.1"/>
    </source>
</evidence>
<dbReference type="Proteomes" id="UP000255168">
    <property type="component" value="Chromosome I"/>
</dbReference>
<dbReference type="EMBL" id="LT984806">
    <property type="protein sequence ID" value="SPD45951.1"/>
    <property type="molecule type" value="Genomic_DNA"/>
</dbReference>
<accession>A0A375H231</accession>
<reference evidence="3 4" key="1">
    <citation type="submission" date="2018-01" db="EMBL/GenBank/DDBJ databases">
        <authorList>
            <person name="Clerissi C."/>
        </authorList>
    </citation>
    <scope>NUCLEOTIDE SEQUENCE [LARGE SCALE GENOMIC DNA]</scope>
    <source>
        <strain evidence="1">Cupriavidus taiwanensis STM 6082</strain>
        <strain evidence="2">Cupriavidus taiwanensis STM 6160</strain>
    </source>
</reference>
<protein>
    <submittedName>
        <fullName evidence="2">Uncharacterized protein</fullName>
    </submittedName>
</protein>
<dbReference type="EMBL" id="OFTC01000028">
    <property type="protein sequence ID" value="SOZ37376.1"/>
    <property type="molecule type" value="Genomic_DNA"/>
</dbReference>